<reference evidence="6" key="1">
    <citation type="journal article" date="2014" name="Int. J. Syst. Evol. Microbiol.">
        <title>Complete genome sequence of Corynebacterium casei LMG S-19264T (=DSM 44701T), isolated from a smear-ripened cheese.</title>
        <authorList>
            <consortium name="US DOE Joint Genome Institute (JGI-PGF)"/>
            <person name="Walter F."/>
            <person name="Albersmeier A."/>
            <person name="Kalinowski J."/>
            <person name="Ruckert C."/>
        </authorList>
    </citation>
    <scope>NUCLEOTIDE SEQUENCE</scope>
    <source>
        <strain evidence="6">KCTC 42651</strain>
    </source>
</reference>
<evidence type="ECO:0000256" key="4">
    <source>
        <dbReference type="SAM" id="MobiDB-lite"/>
    </source>
</evidence>
<dbReference type="EMBL" id="BMZS01000002">
    <property type="protein sequence ID" value="GHD42580.1"/>
    <property type="molecule type" value="Genomic_DNA"/>
</dbReference>
<dbReference type="PANTHER" id="PTHR12510:SF4">
    <property type="entry name" value="GAMMA-GLUTAMYLAMINECYCLOTRANSFERASE"/>
    <property type="match status" value="1"/>
</dbReference>
<dbReference type="CDD" id="cd06661">
    <property type="entry name" value="GGCT_like"/>
    <property type="match status" value="1"/>
</dbReference>
<feature type="region of interest" description="Disordered" evidence="4">
    <location>
        <begin position="118"/>
        <end position="142"/>
    </location>
</feature>
<proteinExistence type="inferred from homology"/>
<feature type="domain" description="Gamma-glutamylcyclotransferase AIG2-like" evidence="5">
    <location>
        <begin position="8"/>
        <end position="119"/>
    </location>
</feature>
<keyword evidence="7" id="KW-1185">Reference proteome</keyword>
<evidence type="ECO:0000313" key="7">
    <source>
        <dbReference type="Proteomes" id="UP000630353"/>
    </source>
</evidence>
<dbReference type="InterPro" id="IPR013024">
    <property type="entry name" value="GGCT-like"/>
</dbReference>
<dbReference type="GO" id="GO:0005829">
    <property type="term" value="C:cytosol"/>
    <property type="evidence" value="ECO:0007669"/>
    <property type="project" value="TreeGrafter"/>
</dbReference>
<dbReference type="PANTHER" id="PTHR12510">
    <property type="entry name" value="TROPONIN C-AKIN-1 PROTEIN"/>
    <property type="match status" value="1"/>
</dbReference>
<dbReference type="Pfam" id="PF06094">
    <property type="entry name" value="GGACT"/>
    <property type="match status" value="1"/>
</dbReference>
<dbReference type="RefSeq" id="WP_189987622.1">
    <property type="nucleotide sequence ID" value="NZ_BMZS01000002.1"/>
</dbReference>
<evidence type="ECO:0000256" key="2">
    <source>
        <dbReference type="PIRSR" id="PIRSR639126-1"/>
    </source>
</evidence>
<gene>
    <name evidence="6" type="ORF">GCM10017083_07760</name>
</gene>
<feature type="active site" description="Proton acceptor" evidence="2">
    <location>
        <position position="86"/>
    </location>
</feature>
<dbReference type="InterPro" id="IPR039126">
    <property type="entry name" value="GGACT"/>
</dbReference>
<dbReference type="SUPFAM" id="SSF110857">
    <property type="entry name" value="Gamma-glutamyl cyclotransferase-like"/>
    <property type="match status" value="1"/>
</dbReference>
<dbReference type="AlphaFoldDB" id="A0A918XNN9"/>
<dbReference type="Proteomes" id="UP000630353">
    <property type="component" value="Unassembled WGS sequence"/>
</dbReference>
<evidence type="ECO:0000256" key="3">
    <source>
        <dbReference type="RuleBase" id="RU367036"/>
    </source>
</evidence>
<comment type="caution">
    <text evidence="6">The sequence shown here is derived from an EMBL/GenBank/DDBJ whole genome shotgun (WGS) entry which is preliminary data.</text>
</comment>
<dbReference type="InterPro" id="IPR036568">
    <property type="entry name" value="GGCT-like_sf"/>
</dbReference>
<name>A0A918XNN9_9PROT</name>
<organism evidence="6 7">
    <name type="scientific">Thalassobaculum fulvum</name>
    <dbReference type="NCBI Taxonomy" id="1633335"/>
    <lineage>
        <taxon>Bacteria</taxon>
        <taxon>Pseudomonadati</taxon>
        <taxon>Pseudomonadota</taxon>
        <taxon>Alphaproteobacteria</taxon>
        <taxon>Rhodospirillales</taxon>
        <taxon>Thalassobaculaceae</taxon>
        <taxon>Thalassobaculum</taxon>
    </lineage>
</organism>
<accession>A0A918XNN9</accession>
<sequence>MADGTARVFVYGTLMRGARNAALLDGAVLVAADATTAEARFVMRQFASSSSPGKQTPGVLAGGGGFVRGEIYAVDEAGLAALDRLEQNGARYRREWAAMSDGGHAWIYLLIAPDPPSERQDRIGHDPATGTFWWERAEPATD</sequence>
<comment type="similarity">
    <text evidence="1 3">Belongs to the gamma-glutamylcyclotransferase family.</text>
</comment>
<dbReference type="Gene3D" id="3.10.490.10">
    <property type="entry name" value="Gamma-glutamyl cyclotransferase-like"/>
    <property type="match status" value="1"/>
</dbReference>
<evidence type="ECO:0000259" key="5">
    <source>
        <dbReference type="Pfam" id="PF06094"/>
    </source>
</evidence>
<reference evidence="6" key="2">
    <citation type="submission" date="2020-09" db="EMBL/GenBank/DDBJ databases">
        <authorList>
            <person name="Sun Q."/>
            <person name="Kim S."/>
        </authorList>
    </citation>
    <scope>NUCLEOTIDE SEQUENCE</scope>
    <source>
        <strain evidence="6">KCTC 42651</strain>
    </source>
</reference>
<protein>
    <recommendedName>
        <fullName evidence="3">Gamma-glutamylcyclotransferase family protein</fullName>
    </recommendedName>
</protein>
<evidence type="ECO:0000313" key="6">
    <source>
        <dbReference type="EMBL" id="GHD42580.1"/>
    </source>
</evidence>
<dbReference type="InterPro" id="IPR009288">
    <property type="entry name" value="AIG2-like_dom"/>
</dbReference>
<evidence type="ECO:0000256" key="1">
    <source>
        <dbReference type="ARBA" id="ARBA00008861"/>
    </source>
</evidence>
<dbReference type="GO" id="GO:0061929">
    <property type="term" value="F:gamma-glutamylaminecyclotransferase activity"/>
    <property type="evidence" value="ECO:0007669"/>
    <property type="project" value="InterPro"/>
</dbReference>